<dbReference type="EMBL" id="CABVIJ010000002">
    <property type="protein sequence ID" value="VVO58423.1"/>
    <property type="molecule type" value="Genomic_DNA"/>
</dbReference>
<sequence>MKRFDEPNVYQNDKPSRQETVQNSNIVGFASFKEKKAESEYKKAIESILARAQKADW</sequence>
<evidence type="ECO:0000313" key="2">
    <source>
        <dbReference type="EMBL" id="VVO58423.1"/>
    </source>
</evidence>
<gene>
    <name evidence="2" type="ORF">PS732_00688</name>
</gene>
<organism evidence="2 3">
    <name type="scientific">Pseudomonas fluorescens</name>
    <dbReference type="NCBI Taxonomy" id="294"/>
    <lineage>
        <taxon>Bacteria</taxon>
        <taxon>Pseudomonadati</taxon>
        <taxon>Pseudomonadota</taxon>
        <taxon>Gammaproteobacteria</taxon>
        <taxon>Pseudomonadales</taxon>
        <taxon>Pseudomonadaceae</taxon>
        <taxon>Pseudomonas</taxon>
    </lineage>
</organism>
<accession>A0ABD7VAD1</accession>
<name>A0ABD7VAD1_PSEFL</name>
<dbReference type="AlphaFoldDB" id="A0ABD7VAD1"/>
<feature type="region of interest" description="Disordered" evidence="1">
    <location>
        <begin position="1"/>
        <end position="22"/>
    </location>
</feature>
<comment type="caution">
    <text evidence="2">The sequence shown here is derived from an EMBL/GenBank/DDBJ whole genome shotgun (WGS) entry which is preliminary data.</text>
</comment>
<evidence type="ECO:0000256" key="1">
    <source>
        <dbReference type="SAM" id="MobiDB-lite"/>
    </source>
</evidence>
<feature type="compositionally biased region" description="Polar residues" evidence="1">
    <location>
        <begin position="9"/>
        <end position="22"/>
    </location>
</feature>
<dbReference type="Proteomes" id="UP000325779">
    <property type="component" value="Unassembled WGS sequence"/>
</dbReference>
<protein>
    <submittedName>
        <fullName evidence="2">Uncharacterized protein</fullName>
    </submittedName>
</protein>
<dbReference type="RefSeq" id="WP_191627762.1">
    <property type="nucleotide sequence ID" value="NZ_CABVIJ010000002.1"/>
</dbReference>
<proteinExistence type="predicted"/>
<evidence type="ECO:0000313" key="3">
    <source>
        <dbReference type="Proteomes" id="UP000325779"/>
    </source>
</evidence>
<reference evidence="2 3" key="1">
    <citation type="submission" date="2019-09" db="EMBL/GenBank/DDBJ databases">
        <authorList>
            <person name="Chandra G."/>
            <person name="Truman W A."/>
        </authorList>
    </citation>
    <scope>NUCLEOTIDE SEQUENCE [LARGE SCALE GENOMIC DNA]</scope>
    <source>
        <strain evidence="2">PS732</strain>
    </source>
</reference>